<dbReference type="KEGG" id="gtl:EP073_11195"/>
<evidence type="ECO:0000256" key="2">
    <source>
        <dbReference type="ARBA" id="ARBA00012400"/>
    </source>
</evidence>
<dbReference type="InterPro" id="IPR028161">
    <property type="entry name" value="Met8-like"/>
</dbReference>
<evidence type="ECO:0000256" key="3">
    <source>
        <dbReference type="ARBA" id="ARBA00023002"/>
    </source>
</evidence>
<dbReference type="Pfam" id="PF13241">
    <property type="entry name" value="NAD_binding_7"/>
    <property type="match status" value="1"/>
</dbReference>
<dbReference type="SUPFAM" id="SSF51735">
    <property type="entry name" value="NAD(P)-binding Rossmann-fold domains"/>
    <property type="match status" value="1"/>
</dbReference>
<dbReference type="EMBL" id="CP035108">
    <property type="protein sequence ID" value="QAR33947.1"/>
    <property type="molecule type" value="Genomic_DNA"/>
</dbReference>
<dbReference type="GO" id="GO:0043115">
    <property type="term" value="F:precorrin-2 dehydrogenase activity"/>
    <property type="evidence" value="ECO:0007669"/>
    <property type="project" value="UniProtKB-EC"/>
</dbReference>
<dbReference type="Gene3D" id="3.40.50.720">
    <property type="entry name" value="NAD(P)-binding Rossmann-like Domain"/>
    <property type="match status" value="1"/>
</dbReference>
<organism evidence="6 7">
    <name type="scientific">Geovibrio thiophilus</name>
    <dbReference type="NCBI Taxonomy" id="139438"/>
    <lineage>
        <taxon>Bacteria</taxon>
        <taxon>Pseudomonadati</taxon>
        <taxon>Deferribacterota</taxon>
        <taxon>Deferribacteres</taxon>
        <taxon>Deferribacterales</taxon>
        <taxon>Geovibrionaceae</taxon>
        <taxon>Geovibrio</taxon>
    </lineage>
</organism>
<keyword evidence="5" id="KW-0627">Porphyrin biosynthesis</keyword>
<dbReference type="GO" id="GO:0019354">
    <property type="term" value="P:siroheme biosynthetic process"/>
    <property type="evidence" value="ECO:0007669"/>
    <property type="project" value="InterPro"/>
</dbReference>
<dbReference type="EC" id="1.3.1.76" evidence="2"/>
<keyword evidence="7" id="KW-1185">Reference proteome</keyword>
<reference evidence="6 7" key="1">
    <citation type="submission" date="2019-01" db="EMBL/GenBank/DDBJ databases">
        <title>Geovibrio thiophilus DSM 11263, complete genome.</title>
        <authorList>
            <person name="Spring S."/>
            <person name="Bunk B."/>
            <person name="Sproer C."/>
        </authorList>
    </citation>
    <scope>NUCLEOTIDE SEQUENCE [LARGE SCALE GENOMIC DNA]</scope>
    <source>
        <strain evidence="6 7">DSM 11263</strain>
    </source>
</reference>
<dbReference type="InterPro" id="IPR036291">
    <property type="entry name" value="NAD(P)-bd_dom_sf"/>
</dbReference>
<evidence type="ECO:0000256" key="1">
    <source>
        <dbReference type="ARBA" id="ARBA00005010"/>
    </source>
</evidence>
<evidence type="ECO:0000313" key="6">
    <source>
        <dbReference type="EMBL" id="QAR33947.1"/>
    </source>
</evidence>
<keyword evidence="3" id="KW-0560">Oxidoreductase</keyword>
<dbReference type="GO" id="GO:0004325">
    <property type="term" value="F:ferrochelatase activity"/>
    <property type="evidence" value="ECO:0007669"/>
    <property type="project" value="InterPro"/>
</dbReference>
<dbReference type="AlphaFoldDB" id="A0A410K0I5"/>
<keyword evidence="4" id="KW-0520">NAD</keyword>
<sequence>MVPFIFNLTDKKILVAGGGAEAESLLVSFLGHDPKIKVISPACTENIKLFHRFGRIEFEQRWAEESDVDSSYYFVFAVTGDSEVDAETAAWARKAHVPVFVQNNSLLSDFVLERGEEGETSDFDKIKELLKTRRG</sequence>
<dbReference type="RefSeq" id="WP_128467232.1">
    <property type="nucleotide sequence ID" value="NZ_CP035108.1"/>
</dbReference>
<dbReference type="PANTHER" id="PTHR35330">
    <property type="entry name" value="SIROHEME BIOSYNTHESIS PROTEIN MET8"/>
    <property type="match status" value="1"/>
</dbReference>
<dbReference type="PANTHER" id="PTHR35330:SF1">
    <property type="entry name" value="SIROHEME BIOSYNTHESIS PROTEIN MET8"/>
    <property type="match status" value="1"/>
</dbReference>
<comment type="pathway">
    <text evidence="1">Porphyrin-containing compound metabolism; siroheme biosynthesis; sirohydrochlorin from precorrin-2: step 1/1.</text>
</comment>
<gene>
    <name evidence="6" type="ORF">EP073_11195</name>
</gene>
<dbReference type="Proteomes" id="UP000287502">
    <property type="component" value="Chromosome"/>
</dbReference>
<name>A0A410K0I5_9BACT</name>
<protein>
    <recommendedName>
        <fullName evidence="2">precorrin-2 dehydrogenase</fullName>
        <ecNumber evidence="2">1.3.1.76</ecNumber>
    </recommendedName>
</protein>
<accession>A0A410K0I5</accession>
<evidence type="ECO:0000313" key="7">
    <source>
        <dbReference type="Proteomes" id="UP000287502"/>
    </source>
</evidence>
<evidence type="ECO:0000256" key="5">
    <source>
        <dbReference type="ARBA" id="ARBA00023244"/>
    </source>
</evidence>
<proteinExistence type="predicted"/>
<evidence type="ECO:0000256" key="4">
    <source>
        <dbReference type="ARBA" id="ARBA00023027"/>
    </source>
</evidence>
<dbReference type="OrthoDB" id="9773765at2"/>